<keyword evidence="2" id="KW-0472">Membrane</keyword>
<dbReference type="Proteomes" id="UP000007431">
    <property type="component" value="Unassembled WGS sequence"/>
</dbReference>
<feature type="transmembrane region" description="Helical" evidence="2">
    <location>
        <begin position="272"/>
        <end position="301"/>
    </location>
</feature>
<evidence type="ECO:0000256" key="2">
    <source>
        <dbReference type="SAM" id="Phobius"/>
    </source>
</evidence>
<feature type="domain" description="DUF6535" evidence="3">
    <location>
        <begin position="128"/>
        <end position="302"/>
    </location>
</feature>
<dbReference type="HOGENOM" id="CLU_271834_0_0_1"/>
<feature type="region of interest" description="Disordered" evidence="1">
    <location>
        <begin position="21"/>
        <end position="45"/>
    </location>
</feature>
<dbReference type="VEuPathDB" id="FungiDB:SCHCODRAFT_02526951"/>
<feature type="region of interest" description="Disordered" evidence="1">
    <location>
        <begin position="996"/>
        <end position="1191"/>
    </location>
</feature>
<dbReference type="GeneID" id="9595268"/>
<feature type="region of interest" description="Disordered" evidence="1">
    <location>
        <begin position="784"/>
        <end position="872"/>
    </location>
</feature>
<reference evidence="4 5" key="1">
    <citation type="journal article" date="2010" name="Nat. Biotechnol.">
        <title>Genome sequence of the model mushroom Schizophyllum commune.</title>
        <authorList>
            <person name="Ohm R.A."/>
            <person name="de Jong J.F."/>
            <person name="Lugones L.G."/>
            <person name="Aerts A."/>
            <person name="Kothe E."/>
            <person name="Stajich J.E."/>
            <person name="de Vries R.P."/>
            <person name="Record E."/>
            <person name="Levasseur A."/>
            <person name="Baker S.E."/>
            <person name="Bartholomew K.A."/>
            <person name="Coutinho P.M."/>
            <person name="Erdmann S."/>
            <person name="Fowler T.J."/>
            <person name="Gathman A.C."/>
            <person name="Lombard V."/>
            <person name="Henrissat B."/>
            <person name="Knabe N."/>
            <person name="Kuees U."/>
            <person name="Lilly W.W."/>
            <person name="Lindquist E."/>
            <person name="Lucas S."/>
            <person name="Magnuson J.K."/>
            <person name="Piumi F."/>
            <person name="Raudaskoski M."/>
            <person name="Salamov A."/>
            <person name="Schmutz J."/>
            <person name="Schwarze F.W.M.R."/>
            <person name="vanKuyk P.A."/>
            <person name="Horton J.S."/>
            <person name="Grigoriev I.V."/>
            <person name="Woesten H.A.B."/>
        </authorList>
    </citation>
    <scope>NUCLEOTIDE SEQUENCE [LARGE SCALE GENOMIC DNA]</scope>
    <source>
        <strain evidence="5">H4-8 / FGSC 9210</strain>
    </source>
</reference>
<gene>
    <name evidence="4" type="ORF">SCHCODRAFT_104965</name>
</gene>
<feature type="compositionally biased region" description="Basic and acidic residues" evidence="1">
    <location>
        <begin position="1061"/>
        <end position="1072"/>
    </location>
</feature>
<dbReference type="KEGG" id="scm:SCHCO_02526951"/>
<evidence type="ECO:0000313" key="4">
    <source>
        <dbReference type="EMBL" id="EFJ00744.1"/>
    </source>
</evidence>
<feature type="region of interest" description="Disordered" evidence="1">
    <location>
        <begin position="726"/>
        <end position="770"/>
    </location>
</feature>
<dbReference type="InterPro" id="IPR045338">
    <property type="entry name" value="DUF6535"/>
</dbReference>
<keyword evidence="5" id="KW-1185">Reference proteome</keyword>
<dbReference type="STRING" id="578458.D8PUT3"/>
<feature type="compositionally biased region" description="Basic and acidic residues" evidence="1">
    <location>
        <begin position="912"/>
        <end position="921"/>
    </location>
</feature>
<feature type="transmembrane region" description="Helical" evidence="2">
    <location>
        <begin position="307"/>
        <end position="335"/>
    </location>
</feature>
<feature type="region of interest" description="Disordered" evidence="1">
    <location>
        <begin position="73"/>
        <end position="95"/>
    </location>
</feature>
<feature type="region of interest" description="Disordered" evidence="1">
    <location>
        <begin position="908"/>
        <end position="953"/>
    </location>
</feature>
<evidence type="ECO:0000313" key="5">
    <source>
        <dbReference type="Proteomes" id="UP000007431"/>
    </source>
</evidence>
<dbReference type="Pfam" id="PF20153">
    <property type="entry name" value="DUF6535"/>
    <property type="match status" value="1"/>
</dbReference>
<feature type="compositionally biased region" description="Low complexity" evidence="1">
    <location>
        <begin position="1122"/>
        <end position="1132"/>
    </location>
</feature>
<feature type="transmembrane region" description="Helical" evidence="2">
    <location>
        <begin position="215"/>
        <end position="239"/>
    </location>
</feature>
<feature type="transmembrane region" description="Helical" evidence="2">
    <location>
        <begin position="356"/>
        <end position="374"/>
    </location>
</feature>
<feature type="compositionally biased region" description="Basic and acidic residues" evidence="1">
    <location>
        <begin position="756"/>
        <end position="770"/>
    </location>
</feature>
<dbReference type="OrthoDB" id="3235960at2759"/>
<accession>D8PUT3</accession>
<organism evidence="5">
    <name type="scientific">Schizophyllum commune (strain H4-8 / FGSC 9210)</name>
    <name type="common">Split gill fungus</name>
    <dbReference type="NCBI Taxonomy" id="578458"/>
    <lineage>
        <taxon>Eukaryota</taxon>
        <taxon>Fungi</taxon>
        <taxon>Dikarya</taxon>
        <taxon>Basidiomycota</taxon>
        <taxon>Agaricomycotina</taxon>
        <taxon>Agaricomycetes</taxon>
        <taxon>Agaricomycetidae</taxon>
        <taxon>Agaricales</taxon>
        <taxon>Schizophyllaceae</taxon>
        <taxon>Schizophyllum</taxon>
    </lineage>
</organism>
<dbReference type="InParanoid" id="D8PUT3"/>
<keyword evidence="2" id="KW-1133">Transmembrane helix</keyword>
<feature type="compositionally biased region" description="Polar residues" evidence="1">
    <location>
        <begin position="843"/>
        <end position="870"/>
    </location>
</feature>
<protein>
    <recommendedName>
        <fullName evidence="3">DUF6535 domain-containing protein</fullName>
    </recommendedName>
</protein>
<sequence length="1191" mass="131361">MASSPPTASLSNKLIRILQSPFSNRLRPGRRTTTDDLESGDGESANIERGHNVAIGDDNVGFLTMHAKDGVLIPSQGDSTAPRARTGLSRDPATPAADVRLGTVSSQEPWRVGDRKFRNMPVDEDEAWTCMATLVYKDDSTTCQIYREEIDTLMVFAGLFSGVVTAFIIESYKWLLEEPEDLSAEYLRQILALLANTTVPTIVQASGRPTLPDNIVSIINGFWFTSLTLSLSSALIGIVSKQWLREYLRDPGLSNQTNLGVRQVKHEGLSKWYVNAVITSIPLLLQIALFVFLAGVNYLLWHLQSKVAGAISAFSLIILVFFITTTVLPAVQYILAWFGRLQLHKTSQVPFKSAQSLLFLQMTVLIMNCGAWAYQTFITLKGFQPDWTFVAPFQSYATWSQLDLDWTRRRDEAARWNDEPTSVGLCVGFVELNFEHRLLRDWIWCCLWTLKDYAVNTKYVLQCVRRIPTIKSNFPSPDQDPLAAEVFPLLNSSVVSQGTSELVLHMLLDSTSAAYVEHIIRIYNSLGHLGLEDIPILLYDKLRNTLQAMPGEATNAETRLQLFYVAQDILRRSRHTERLYGPFLKLITAIIVHLSEGEVRNVTPALYSSRDLSLDFSVDILEWLERYPNAGENWGEYKSRVIWSAQAAVLLARRIASFKPLVDPDNIPTYHARFPCVYALVQRVYTELRSIPAETQSTWEPDKPTTEIEFVQVKLALDVAREEADAQSSQAAATVSLRPTATVVERAATPTNESRMSPDHTRQRGVHWNEELLRDDVTADFSVEATPSEPSPIDGTRTFRQPSISQDPEPLTRGSAVPSTAGRSSDDAPPAMRHTIASRDHAQTTARQDSGSLTAVSYDSGQSKASQNDAQAGAFANQESFSTMSYPSRSVSKSPEGIVVDRDALPLAGSAKDTHSRERESSAPSGTKIASPLRASSSAPRIEGGTWPPRVNDPVILPESSQEAEPLQHESDAMISEINETLPWKVNFADLEGSTASSLGRRTSHARNGCIEPSLESDGPPSPVDQAGMSTDPRPPASDTTSRVRTNPRDVVVGQLLDARVTSRLDEGRDRGNTSIRKGHCAPSVTEDDPTLLSKETSISHRDGTLPANRRTSQSRTSVCLPSPDTTSPSSFSREEPTPPSPKRAIPSPQGSDSPLERVSTPQPGAGNDLPPSQQSNLPPAWTGSKPRWRL</sequence>
<feature type="compositionally biased region" description="Polar residues" evidence="1">
    <location>
        <begin position="1110"/>
        <end position="1120"/>
    </location>
</feature>
<name>D8PUT3_SCHCM</name>
<feature type="compositionally biased region" description="Low complexity" evidence="1">
    <location>
        <begin position="930"/>
        <end position="941"/>
    </location>
</feature>
<feature type="transmembrane region" description="Helical" evidence="2">
    <location>
        <begin position="153"/>
        <end position="174"/>
    </location>
</feature>
<dbReference type="EMBL" id="GL377303">
    <property type="protein sequence ID" value="EFJ00744.1"/>
    <property type="molecule type" value="Genomic_DNA"/>
</dbReference>
<evidence type="ECO:0000259" key="3">
    <source>
        <dbReference type="Pfam" id="PF20153"/>
    </source>
</evidence>
<feature type="non-terminal residue" evidence="4">
    <location>
        <position position="1191"/>
    </location>
</feature>
<keyword evidence="2" id="KW-0812">Transmembrane</keyword>
<dbReference type="AlphaFoldDB" id="D8PUT3"/>
<dbReference type="eggNOG" id="ENOG502SN69">
    <property type="taxonomic scope" value="Eukaryota"/>
</dbReference>
<evidence type="ECO:0000256" key="1">
    <source>
        <dbReference type="SAM" id="MobiDB-lite"/>
    </source>
</evidence>
<dbReference type="RefSeq" id="XP_003035646.1">
    <property type="nucleotide sequence ID" value="XM_003035600.1"/>
</dbReference>
<proteinExistence type="predicted"/>